<dbReference type="PROSITE" id="PS50850">
    <property type="entry name" value="MFS"/>
    <property type="match status" value="1"/>
</dbReference>
<reference evidence="8 9" key="1">
    <citation type="submission" date="2018-06" db="EMBL/GenBank/DDBJ databases">
        <title>Whole genome sequencing of four bacterial strains from South Shetland trench revealing bio-synthetic gene clusters.</title>
        <authorList>
            <person name="Abdel-Mageed W.M."/>
            <person name="Lehri B."/>
            <person name="Jarmusch S.A."/>
            <person name="Miranda K."/>
            <person name="Goodfellow M."/>
            <person name="Jaspars M."/>
            <person name="Karlyshev A.V."/>
        </authorList>
    </citation>
    <scope>NUCLEOTIDE SEQUENCE [LARGE SCALE GENOMIC DNA]</scope>
    <source>
        <strain evidence="8 9">SST1</strain>
    </source>
</reference>
<evidence type="ECO:0000256" key="4">
    <source>
        <dbReference type="ARBA" id="ARBA00022989"/>
    </source>
</evidence>
<keyword evidence="5 6" id="KW-0472">Membrane</keyword>
<dbReference type="GO" id="GO:0005886">
    <property type="term" value="C:plasma membrane"/>
    <property type="evidence" value="ECO:0007669"/>
    <property type="project" value="UniProtKB-SubCell"/>
</dbReference>
<feature type="transmembrane region" description="Helical" evidence="6">
    <location>
        <begin position="367"/>
        <end position="392"/>
    </location>
</feature>
<dbReference type="InterPro" id="IPR020846">
    <property type="entry name" value="MFS_dom"/>
</dbReference>
<evidence type="ECO:0000313" key="8">
    <source>
        <dbReference type="EMBL" id="RBA37331.1"/>
    </source>
</evidence>
<evidence type="ECO:0000256" key="6">
    <source>
        <dbReference type="SAM" id="Phobius"/>
    </source>
</evidence>
<sequence>MTERDATPPGIDRPRGGLAALCIAQTTSWGLLFYSLPAAVAPISQDTGWSGTAITGALSAGLTISAVAGLKVGSVLDSRGPCTVMTLGAVIGVAALALVAWSPNLPMFYLAWLVAGFAQSAVLYPPAFAVITRWYGPRRVGPLMTLTLVAGLSSTIFAPLTASLIEQFGWRTSYLIMAGILAAVSVPLHAFFLNSTWSDTASEPTVQQSRTEIRQVTRTRQFLTLQVVMTAATFTLFAVTINLIPLLLERGIDYSTAALAFGLVGAGQVIGRLGYPPLTRRTTPQHRTLVILGAGALGLWGLATTPGPTWLLIALAVGTGAARGCHTLLQATAVSDRWGTQNFGAINALFNAPMTAVTALAPVSGPLLASLIGGYPAMAVIMAVLLTVAAALSART</sequence>
<keyword evidence="4 6" id="KW-1133">Transmembrane helix</keyword>
<dbReference type="EMBL" id="QNTT01000014">
    <property type="protein sequence ID" value="RBA37331.1"/>
    <property type="molecule type" value="Genomic_DNA"/>
</dbReference>
<dbReference type="GO" id="GO:0022857">
    <property type="term" value="F:transmembrane transporter activity"/>
    <property type="evidence" value="ECO:0007669"/>
    <property type="project" value="InterPro"/>
</dbReference>
<comment type="caution">
    <text evidence="8">The sequence shown here is derived from an EMBL/GenBank/DDBJ whole genome shotgun (WGS) entry which is preliminary data.</text>
</comment>
<feature type="transmembrane region" description="Helical" evidence="6">
    <location>
        <begin position="254"/>
        <end position="275"/>
    </location>
</feature>
<dbReference type="Pfam" id="PF07690">
    <property type="entry name" value="MFS_1"/>
    <property type="match status" value="1"/>
</dbReference>
<comment type="subcellular location">
    <subcellularLocation>
        <location evidence="1">Cell membrane</location>
        <topology evidence="1">Multi-pass membrane protein</topology>
    </subcellularLocation>
</comment>
<proteinExistence type="predicted"/>
<evidence type="ECO:0000256" key="5">
    <source>
        <dbReference type="ARBA" id="ARBA00023136"/>
    </source>
</evidence>
<feature type="transmembrane region" description="Helical" evidence="6">
    <location>
        <begin position="107"/>
        <end position="131"/>
    </location>
</feature>
<evidence type="ECO:0000256" key="1">
    <source>
        <dbReference type="ARBA" id="ARBA00004651"/>
    </source>
</evidence>
<gene>
    <name evidence="8" type="ORF">DQ226_07145</name>
</gene>
<keyword evidence="2" id="KW-0813">Transport</keyword>
<dbReference type="InterPro" id="IPR052983">
    <property type="entry name" value="MFS_Riboflavin_Transporter"/>
</dbReference>
<protein>
    <submittedName>
        <fullName evidence="8">MFS transporter</fullName>
    </submittedName>
</protein>
<feature type="transmembrane region" description="Helical" evidence="6">
    <location>
        <begin position="82"/>
        <end position="101"/>
    </location>
</feature>
<feature type="domain" description="Major facilitator superfamily (MFS) profile" evidence="7">
    <location>
        <begin position="1"/>
        <end position="396"/>
    </location>
</feature>
<evidence type="ECO:0000256" key="3">
    <source>
        <dbReference type="ARBA" id="ARBA00022692"/>
    </source>
</evidence>
<dbReference type="InterPro" id="IPR011701">
    <property type="entry name" value="MFS"/>
</dbReference>
<dbReference type="InterPro" id="IPR036259">
    <property type="entry name" value="MFS_trans_sf"/>
</dbReference>
<dbReference type="SUPFAM" id="SSF103473">
    <property type="entry name" value="MFS general substrate transporter"/>
    <property type="match status" value="1"/>
</dbReference>
<feature type="transmembrane region" description="Helical" evidence="6">
    <location>
        <begin position="18"/>
        <end position="36"/>
    </location>
</feature>
<accession>A0A365PB28</accession>
<feature type="transmembrane region" description="Helical" evidence="6">
    <location>
        <begin position="48"/>
        <end position="70"/>
    </location>
</feature>
<dbReference type="Proteomes" id="UP000252187">
    <property type="component" value="Unassembled WGS sequence"/>
</dbReference>
<dbReference type="PANTHER" id="PTHR43385:SF1">
    <property type="entry name" value="RIBOFLAVIN TRANSPORTER RIBJ"/>
    <property type="match status" value="1"/>
</dbReference>
<name>A0A365PB28_9ACTN</name>
<dbReference type="AlphaFoldDB" id="A0A365PB28"/>
<feature type="transmembrane region" description="Helical" evidence="6">
    <location>
        <begin position="174"/>
        <end position="193"/>
    </location>
</feature>
<evidence type="ECO:0000313" key="9">
    <source>
        <dbReference type="Proteomes" id="UP000252187"/>
    </source>
</evidence>
<feature type="transmembrane region" description="Helical" evidence="6">
    <location>
        <begin position="287"/>
        <end position="303"/>
    </location>
</feature>
<evidence type="ECO:0000256" key="2">
    <source>
        <dbReference type="ARBA" id="ARBA00022448"/>
    </source>
</evidence>
<dbReference type="Gene3D" id="1.20.1250.20">
    <property type="entry name" value="MFS general substrate transporter like domains"/>
    <property type="match status" value="1"/>
</dbReference>
<feature type="transmembrane region" description="Helical" evidence="6">
    <location>
        <begin position="143"/>
        <end position="162"/>
    </location>
</feature>
<keyword evidence="3 6" id="KW-0812">Transmembrane</keyword>
<organism evidence="8 9">
    <name type="scientific">Dietzia maris</name>
    <dbReference type="NCBI Taxonomy" id="37915"/>
    <lineage>
        <taxon>Bacteria</taxon>
        <taxon>Bacillati</taxon>
        <taxon>Actinomycetota</taxon>
        <taxon>Actinomycetes</taxon>
        <taxon>Mycobacteriales</taxon>
        <taxon>Dietziaceae</taxon>
        <taxon>Dietzia</taxon>
    </lineage>
</organism>
<feature type="transmembrane region" description="Helical" evidence="6">
    <location>
        <begin position="222"/>
        <end position="248"/>
    </location>
</feature>
<dbReference type="CDD" id="cd17355">
    <property type="entry name" value="MFS_YcxA_like"/>
    <property type="match status" value="1"/>
</dbReference>
<evidence type="ECO:0000259" key="7">
    <source>
        <dbReference type="PROSITE" id="PS50850"/>
    </source>
</evidence>
<dbReference type="PANTHER" id="PTHR43385">
    <property type="entry name" value="RIBOFLAVIN TRANSPORTER RIBJ"/>
    <property type="match status" value="1"/>
</dbReference>